<dbReference type="STRING" id="1802579.A2310_02165"/>
<comment type="caution">
    <text evidence="1">The sequence shown here is derived from an EMBL/GenBank/DDBJ whole genome shotgun (WGS) entry which is preliminary data.</text>
</comment>
<sequence>MIFDKYVNGHRTLKDLSKEYGKSLNWLRDKISKAKYEKKIIDANSLVIVADATYFKRAYGYIVFRSPKLKKNLYFKMIQHETIDEYLSGRVMLESKGITLSAIVLDGKPGIRKLFLDIPVQMCHFHQKQIIQRYLTSSPKLEAGIELRKILTTLCTTDAKTFTRKLNSWHKKWDKFLKERTSNPSAGFWYYTHRGVRSAYRSLKTNLPYLFTYKNYPDLNIPNTTNSLDGCFGHLKPKLKIHRGLNSKLKRKIIEYILQN</sequence>
<evidence type="ECO:0000313" key="1">
    <source>
        <dbReference type="EMBL" id="OGC21585.1"/>
    </source>
</evidence>
<dbReference type="Proteomes" id="UP000178417">
    <property type="component" value="Unassembled WGS sequence"/>
</dbReference>
<proteinExistence type="predicted"/>
<name>A0A1F4SMD1_UNCSA</name>
<accession>A0A1F4SMD1</accession>
<protein>
    <recommendedName>
        <fullName evidence="3">Transposase</fullName>
    </recommendedName>
</protein>
<dbReference type="AlphaFoldDB" id="A0A1F4SMD1"/>
<reference evidence="1 2" key="1">
    <citation type="journal article" date="2016" name="Nat. Commun.">
        <title>Thousands of microbial genomes shed light on interconnected biogeochemical processes in an aquifer system.</title>
        <authorList>
            <person name="Anantharaman K."/>
            <person name="Brown C.T."/>
            <person name="Hug L.A."/>
            <person name="Sharon I."/>
            <person name="Castelle C.J."/>
            <person name="Probst A.J."/>
            <person name="Thomas B.C."/>
            <person name="Singh A."/>
            <person name="Wilkins M.J."/>
            <person name="Karaoz U."/>
            <person name="Brodie E.L."/>
            <person name="Williams K.H."/>
            <person name="Hubbard S.S."/>
            <person name="Banfield J.F."/>
        </authorList>
    </citation>
    <scope>NUCLEOTIDE SEQUENCE [LARGE SCALE GENOMIC DNA]</scope>
</reference>
<organism evidence="1 2">
    <name type="scientific">candidate division WOR-1 bacterium RIFOXYB2_FULL_37_13</name>
    <dbReference type="NCBI Taxonomy" id="1802579"/>
    <lineage>
        <taxon>Bacteria</taxon>
        <taxon>Bacillati</taxon>
        <taxon>Saganbacteria</taxon>
    </lineage>
</organism>
<evidence type="ECO:0000313" key="2">
    <source>
        <dbReference type="Proteomes" id="UP000178417"/>
    </source>
</evidence>
<evidence type="ECO:0008006" key="3">
    <source>
        <dbReference type="Google" id="ProtNLM"/>
    </source>
</evidence>
<gene>
    <name evidence="1" type="ORF">A2310_02165</name>
</gene>
<dbReference type="EMBL" id="MEUB01000038">
    <property type="protein sequence ID" value="OGC21585.1"/>
    <property type="molecule type" value="Genomic_DNA"/>
</dbReference>